<dbReference type="OrthoDB" id="950503at2"/>
<reference evidence="2" key="2">
    <citation type="submission" date="2019-03" db="EMBL/GenBank/DDBJ databases">
        <authorList>
            <person name="Yan Y.-Q."/>
            <person name="Du Z.-J."/>
        </authorList>
    </citation>
    <scope>NUCLEOTIDE SEQUENCE</scope>
    <source>
        <strain evidence="2">PP-F2FG21</strain>
    </source>
</reference>
<dbReference type="Proteomes" id="UP000583101">
    <property type="component" value="Unassembled WGS sequence"/>
</dbReference>
<dbReference type="EMBL" id="SNQG01000001">
    <property type="protein sequence ID" value="TEW69318.1"/>
    <property type="molecule type" value="Genomic_DNA"/>
</dbReference>
<dbReference type="Proteomes" id="UP000297248">
    <property type="component" value="Unassembled WGS sequence"/>
</dbReference>
<comment type="caution">
    <text evidence="2">The sequence shown here is derived from an EMBL/GenBank/DDBJ whole genome shotgun (WGS) entry which is preliminary data.</text>
</comment>
<reference evidence="1 4" key="3">
    <citation type="submission" date="2020-08" db="EMBL/GenBank/DDBJ databases">
        <title>Genomic Encyclopedia of Type Strains, Phase IV (KMG-IV): sequencing the most valuable type-strain genomes for metagenomic binning, comparative biology and taxonomic classification.</title>
        <authorList>
            <person name="Goeker M."/>
        </authorList>
    </citation>
    <scope>NUCLEOTIDE SEQUENCE [LARGE SCALE GENOMIC DNA]</scope>
    <source>
        <strain evidence="1 4">DSM 100995</strain>
    </source>
</reference>
<dbReference type="AlphaFoldDB" id="A0A4Y8AJW0"/>
<protein>
    <submittedName>
        <fullName evidence="2">Uncharacterized protein</fullName>
    </submittedName>
</protein>
<evidence type="ECO:0000313" key="4">
    <source>
        <dbReference type="Proteomes" id="UP000583101"/>
    </source>
</evidence>
<evidence type="ECO:0000313" key="3">
    <source>
        <dbReference type="Proteomes" id="UP000297248"/>
    </source>
</evidence>
<organism evidence="2 3">
    <name type="scientific">Mucilaginibacter phyllosphaerae</name>
    <dbReference type="NCBI Taxonomy" id="1812349"/>
    <lineage>
        <taxon>Bacteria</taxon>
        <taxon>Pseudomonadati</taxon>
        <taxon>Bacteroidota</taxon>
        <taxon>Sphingobacteriia</taxon>
        <taxon>Sphingobacteriales</taxon>
        <taxon>Sphingobacteriaceae</taxon>
        <taxon>Mucilaginibacter</taxon>
    </lineage>
</organism>
<accession>A0A4Y8AJW0</accession>
<evidence type="ECO:0000313" key="2">
    <source>
        <dbReference type="EMBL" id="TEW69318.1"/>
    </source>
</evidence>
<sequence length="183" mass="20959">MKRLFAIFLLVIHFFNWGGYMLLQNYMVERADRHMNDLISHNLYNPNALIELKVKQNLPGISEWADYKNVSGSIQLKNACYNYVKLKFTRDTLYVMCVPNYEKTKLIDNNVIYAKQINDIPTNKKANDTTAKKGGADSKYDHPQLVISFLWFESFPPQGAAKVYTLNAPPFIPVPGQPPQVIG</sequence>
<dbReference type="RefSeq" id="WP_134335152.1">
    <property type="nucleotide sequence ID" value="NZ_BMCZ01000007.1"/>
</dbReference>
<name>A0A4Y8AJW0_9SPHI</name>
<proteinExistence type="predicted"/>
<keyword evidence="4" id="KW-1185">Reference proteome</keyword>
<reference evidence="2 3" key="1">
    <citation type="journal article" date="2016" name="Int. J. Syst. Evol. Microbiol.">
        <title>Proposal of Mucilaginibacter phyllosphaerae sp. nov. isolated from the phyllosphere of Galium album.</title>
        <authorList>
            <person name="Aydogan E.L."/>
            <person name="Busse H.J."/>
            <person name="Moser G."/>
            <person name="Muller C."/>
            <person name="Kampfer P."/>
            <person name="Glaeser S.P."/>
        </authorList>
    </citation>
    <scope>NUCLEOTIDE SEQUENCE [LARGE SCALE GENOMIC DNA]</scope>
    <source>
        <strain evidence="2 3">PP-F2FG21</strain>
    </source>
</reference>
<dbReference type="EMBL" id="JACIEG010000001">
    <property type="protein sequence ID" value="MBB3967625.1"/>
    <property type="molecule type" value="Genomic_DNA"/>
</dbReference>
<evidence type="ECO:0000313" key="1">
    <source>
        <dbReference type="EMBL" id="MBB3967625.1"/>
    </source>
</evidence>
<gene>
    <name evidence="2" type="ORF">E2R65_03890</name>
    <name evidence="1" type="ORF">GGR35_000211</name>
</gene>